<feature type="domain" description="IclR-ED" evidence="8">
    <location>
        <begin position="64"/>
        <end position="248"/>
    </location>
</feature>
<evidence type="ECO:0000256" key="6">
    <source>
        <dbReference type="ARBA" id="ARBA00070406"/>
    </source>
</evidence>
<dbReference type="SUPFAM" id="SSF46785">
    <property type="entry name" value="Winged helix' DNA-binding domain"/>
    <property type="match status" value="1"/>
</dbReference>
<proteinExistence type="predicted"/>
<comment type="caution">
    <text evidence="9">The sequence shown here is derived from an EMBL/GenBank/DDBJ whole genome shotgun (WGS) entry which is preliminary data.</text>
</comment>
<dbReference type="PROSITE" id="PS51077">
    <property type="entry name" value="HTH_ICLR"/>
    <property type="match status" value="1"/>
</dbReference>
<dbReference type="FunFam" id="1.10.10.10:FF:000056">
    <property type="entry name" value="IclR family transcriptional regulator"/>
    <property type="match status" value="1"/>
</dbReference>
<dbReference type="Gene3D" id="3.30.450.40">
    <property type="match status" value="1"/>
</dbReference>
<dbReference type="InterPro" id="IPR029016">
    <property type="entry name" value="GAF-like_dom_sf"/>
</dbReference>
<dbReference type="SMART" id="SM00346">
    <property type="entry name" value="HTH_ICLR"/>
    <property type="match status" value="1"/>
</dbReference>
<evidence type="ECO:0000256" key="5">
    <source>
        <dbReference type="ARBA" id="ARBA00058938"/>
    </source>
</evidence>
<dbReference type="GO" id="GO:0003677">
    <property type="term" value="F:DNA binding"/>
    <property type="evidence" value="ECO:0007669"/>
    <property type="project" value="UniProtKB-KW"/>
</dbReference>
<dbReference type="PANTHER" id="PTHR30136:SF35">
    <property type="entry name" value="HTH-TYPE TRANSCRIPTIONAL REGULATOR RV1719"/>
    <property type="match status" value="1"/>
</dbReference>
<dbReference type="Pfam" id="PF09339">
    <property type="entry name" value="HTH_IclR"/>
    <property type="match status" value="1"/>
</dbReference>
<dbReference type="InterPro" id="IPR036388">
    <property type="entry name" value="WH-like_DNA-bd_sf"/>
</dbReference>
<dbReference type="Gene3D" id="1.10.10.10">
    <property type="entry name" value="Winged helix-like DNA-binding domain superfamily/Winged helix DNA-binding domain"/>
    <property type="match status" value="1"/>
</dbReference>
<reference evidence="9 10" key="1">
    <citation type="journal article" date="2017" name="Elife">
        <title>Extensive horizontal gene transfer in cheese-associated bacteria.</title>
        <authorList>
            <person name="Bonham K.S."/>
            <person name="Wolfe B.E."/>
            <person name="Dutton R.J."/>
        </authorList>
    </citation>
    <scope>NUCLEOTIDE SEQUENCE [LARGE SCALE GENOMIC DNA]</scope>
    <source>
        <strain evidence="9 10">738_8</strain>
    </source>
</reference>
<evidence type="ECO:0000313" key="10">
    <source>
        <dbReference type="Proteomes" id="UP000217881"/>
    </source>
</evidence>
<dbReference type="PANTHER" id="PTHR30136">
    <property type="entry name" value="HELIX-TURN-HELIX TRANSCRIPTIONAL REGULATOR, ICLR FAMILY"/>
    <property type="match status" value="1"/>
</dbReference>
<comment type="function">
    <text evidence="5">May be an activator protein for the gylABX operon.</text>
</comment>
<dbReference type="Proteomes" id="UP000217881">
    <property type="component" value="Unassembled WGS sequence"/>
</dbReference>
<dbReference type="GO" id="GO:0006071">
    <property type="term" value="P:glycerol metabolic process"/>
    <property type="evidence" value="ECO:0007669"/>
    <property type="project" value="UniProtKB-KW"/>
</dbReference>
<keyword evidence="2" id="KW-0805">Transcription regulation</keyword>
<evidence type="ECO:0000256" key="2">
    <source>
        <dbReference type="ARBA" id="ARBA00023015"/>
    </source>
</evidence>
<name>A0A2A3ZU90_BREAU</name>
<dbReference type="GO" id="GO:0003700">
    <property type="term" value="F:DNA-binding transcription factor activity"/>
    <property type="evidence" value="ECO:0007669"/>
    <property type="project" value="TreeGrafter"/>
</dbReference>
<sequence length="253" mass="27343">MQVIVRSLSILRTLAHSAGGLSLAELSDRIGIPVSSAHRLMGTLESEGFVTRSTTNRRYFIGPASRELAEAGRQHQSPLVTAHPAVVEAGRVSGETIFLCEFTGAAVVCIAMTESTRPLRLFVRVGQTMPLNAAASARVLLAWRDPEEVRQVLSRSALLRYMRGTPVSVAEVFSHLQLIRSRGYDICDSELDDNVWAVSAPIRSSTGDVVASVTLAAPFHRMGTEEAKSWAISTVRDTASEMSGDLGYTPSET</sequence>
<dbReference type="PROSITE" id="PS51078">
    <property type="entry name" value="ICLR_ED"/>
    <property type="match status" value="1"/>
</dbReference>
<evidence type="ECO:0000256" key="4">
    <source>
        <dbReference type="ARBA" id="ARBA00023163"/>
    </source>
</evidence>
<keyword evidence="1" id="KW-0319">Glycerol metabolism</keyword>
<dbReference type="InterPro" id="IPR005471">
    <property type="entry name" value="Tscrpt_reg_IclR_N"/>
</dbReference>
<evidence type="ECO:0000256" key="1">
    <source>
        <dbReference type="ARBA" id="ARBA00022798"/>
    </source>
</evidence>
<dbReference type="AlphaFoldDB" id="A0A2A3ZU90"/>
<dbReference type="SUPFAM" id="SSF55781">
    <property type="entry name" value="GAF domain-like"/>
    <property type="match status" value="1"/>
</dbReference>
<dbReference type="InterPro" id="IPR036390">
    <property type="entry name" value="WH_DNA-bd_sf"/>
</dbReference>
<protein>
    <recommendedName>
        <fullName evidence="6">Glycerol operon regulatory protein</fullName>
    </recommendedName>
</protein>
<gene>
    <name evidence="9" type="ORF">CIK59_02670</name>
</gene>
<dbReference type="RefSeq" id="WP_096145668.1">
    <property type="nucleotide sequence ID" value="NZ_JBQDWX010000007.1"/>
</dbReference>
<dbReference type="EMBL" id="NRHA01000005">
    <property type="protein sequence ID" value="PCC55087.1"/>
    <property type="molecule type" value="Genomic_DNA"/>
</dbReference>
<dbReference type="InterPro" id="IPR014757">
    <property type="entry name" value="Tscrpt_reg_IclR_C"/>
</dbReference>
<dbReference type="InterPro" id="IPR050707">
    <property type="entry name" value="HTH_MetabolicPath_Reg"/>
</dbReference>
<evidence type="ECO:0000259" key="8">
    <source>
        <dbReference type="PROSITE" id="PS51078"/>
    </source>
</evidence>
<evidence type="ECO:0000313" key="9">
    <source>
        <dbReference type="EMBL" id="PCC55087.1"/>
    </source>
</evidence>
<keyword evidence="4" id="KW-0804">Transcription</keyword>
<dbReference type="Pfam" id="PF01614">
    <property type="entry name" value="IclR_C"/>
    <property type="match status" value="1"/>
</dbReference>
<evidence type="ECO:0000256" key="3">
    <source>
        <dbReference type="ARBA" id="ARBA00023125"/>
    </source>
</evidence>
<organism evidence="9 10">
    <name type="scientific">Brevibacterium aurantiacum</name>
    <dbReference type="NCBI Taxonomy" id="273384"/>
    <lineage>
        <taxon>Bacteria</taxon>
        <taxon>Bacillati</taxon>
        <taxon>Actinomycetota</taxon>
        <taxon>Actinomycetes</taxon>
        <taxon>Micrococcales</taxon>
        <taxon>Brevibacteriaceae</taxon>
        <taxon>Brevibacterium</taxon>
    </lineage>
</organism>
<evidence type="ECO:0000259" key="7">
    <source>
        <dbReference type="PROSITE" id="PS51077"/>
    </source>
</evidence>
<keyword evidence="3" id="KW-0238">DNA-binding</keyword>
<accession>A0A2A3ZU90</accession>
<dbReference type="GO" id="GO:0045892">
    <property type="term" value="P:negative regulation of DNA-templated transcription"/>
    <property type="evidence" value="ECO:0007669"/>
    <property type="project" value="TreeGrafter"/>
</dbReference>
<feature type="domain" description="HTH iclR-type" evidence="7">
    <location>
        <begin position="1"/>
        <end position="63"/>
    </location>
</feature>